<organism evidence="4 5">
    <name type="scientific">Actinoplanes sandaracinus</name>
    <dbReference type="NCBI Taxonomy" id="3045177"/>
    <lineage>
        <taxon>Bacteria</taxon>
        <taxon>Bacillati</taxon>
        <taxon>Actinomycetota</taxon>
        <taxon>Actinomycetes</taxon>
        <taxon>Micromonosporales</taxon>
        <taxon>Micromonosporaceae</taxon>
        <taxon>Actinoplanes</taxon>
    </lineage>
</organism>
<dbReference type="InterPro" id="IPR043427">
    <property type="entry name" value="YscJ/FliF"/>
</dbReference>
<keyword evidence="2" id="KW-0812">Transmembrane</keyword>
<reference evidence="4 5" key="1">
    <citation type="submission" date="2023-05" db="EMBL/GenBank/DDBJ databases">
        <title>Actinoplanes sp. NEAU-A12 genome sequencing.</title>
        <authorList>
            <person name="Wang Z.-S."/>
        </authorList>
    </citation>
    <scope>NUCLEOTIDE SEQUENCE [LARGE SCALE GENOMIC DNA]</scope>
    <source>
        <strain evidence="4 5">NEAU-A12</strain>
    </source>
</reference>
<dbReference type="Pfam" id="PF08345">
    <property type="entry name" value="YscJ_FliF_C"/>
    <property type="match status" value="1"/>
</dbReference>
<dbReference type="Proteomes" id="UP001241758">
    <property type="component" value="Unassembled WGS sequence"/>
</dbReference>
<feature type="region of interest" description="Disordered" evidence="1">
    <location>
        <begin position="296"/>
        <end position="315"/>
    </location>
</feature>
<gene>
    <name evidence="4" type="ORF">QLQ12_09185</name>
</gene>
<protein>
    <submittedName>
        <fullName evidence="4">Flagellar M-ring protein FliF C-terminal domain-containing protein</fullName>
    </submittedName>
</protein>
<keyword evidence="4" id="KW-0282">Flagellum</keyword>
<accession>A0ABT6WGB8</accession>
<keyword evidence="2" id="KW-1133">Transmembrane helix</keyword>
<evidence type="ECO:0000259" key="3">
    <source>
        <dbReference type="Pfam" id="PF08345"/>
    </source>
</evidence>
<feature type="domain" description="Flagellar M-ring C-terminal" evidence="3">
    <location>
        <begin position="86"/>
        <end position="214"/>
    </location>
</feature>
<keyword evidence="2" id="KW-0472">Membrane</keyword>
<sequence>MDDRLRPDGPGAAPWRVRHVPAAKPIAGLVGAALALCLGLPAHAAAPGSPGLRETGDRRVVAAAPGADAITVAFENRLNSALQKMLDAVVGPGRAVVTTAAELDLGETETVTRTFTHDPSAGALTESLIRSSSTDQTGGTRYESTRAVRANALNSVRETRRNAPGDVRRLSVAVLLDAAAVEAVDLARLRELIGAAAGIDATRGDAVVVTAMPFSASPAAGGTVAEPAAAAPANRRPVLVAAGLALLLLILLTAAGRRRRKRESRLWAEGLRPHRPGAALPARGPAAITVGVSSAGAARPRHGGAEGQRMIGGSPGEDPARAAAVLHGWVEENGR</sequence>
<evidence type="ECO:0000313" key="4">
    <source>
        <dbReference type="EMBL" id="MDI6098771.1"/>
    </source>
</evidence>
<feature type="transmembrane region" description="Helical" evidence="2">
    <location>
        <begin position="238"/>
        <end position="256"/>
    </location>
</feature>
<evidence type="ECO:0000256" key="2">
    <source>
        <dbReference type="SAM" id="Phobius"/>
    </source>
</evidence>
<name>A0ABT6WGB8_9ACTN</name>
<keyword evidence="4" id="KW-0966">Cell projection</keyword>
<dbReference type="RefSeq" id="WP_282758623.1">
    <property type="nucleotide sequence ID" value="NZ_JASCTH010000005.1"/>
</dbReference>
<dbReference type="PANTHER" id="PTHR30046">
    <property type="entry name" value="FLAGELLAR M-RING PROTEIN"/>
    <property type="match status" value="1"/>
</dbReference>
<dbReference type="PANTHER" id="PTHR30046:SF0">
    <property type="entry name" value="FLAGELLAR M-RING PROTEIN"/>
    <property type="match status" value="1"/>
</dbReference>
<keyword evidence="4" id="KW-0969">Cilium</keyword>
<dbReference type="InterPro" id="IPR013556">
    <property type="entry name" value="Flag_M-ring_C"/>
</dbReference>
<evidence type="ECO:0000256" key="1">
    <source>
        <dbReference type="SAM" id="MobiDB-lite"/>
    </source>
</evidence>
<comment type="caution">
    <text evidence="4">The sequence shown here is derived from an EMBL/GenBank/DDBJ whole genome shotgun (WGS) entry which is preliminary data.</text>
</comment>
<dbReference type="EMBL" id="JASCTH010000005">
    <property type="protein sequence ID" value="MDI6098771.1"/>
    <property type="molecule type" value="Genomic_DNA"/>
</dbReference>
<keyword evidence="5" id="KW-1185">Reference proteome</keyword>
<evidence type="ECO:0000313" key="5">
    <source>
        <dbReference type="Proteomes" id="UP001241758"/>
    </source>
</evidence>
<proteinExistence type="predicted"/>